<evidence type="ECO:0000313" key="3">
    <source>
        <dbReference type="EMBL" id="QHU16853.1"/>
    </source>
</evidence>
<evidence type="ECO:0000256" key="1">
    <source>
        <dbReference type="SAM" id="MobiDB-lite"/>
    </source>
</evidence>
<proteinExistence type="predicted"/>
<name>A0A6C0KHP9_9ZZZZ</name>
<feature type="transmembrane region" description="Helical" evidence="2">
    <location>
        <begin position="161"/>
        <end position="182"/>
    </location>
</feature>
<evidence type="ECO:0000256" key="2">
    <source>
        <dbReference type="SAM" id="Phobius"/>
    </source>
</evidence>
<organism evidence="3">
    <name type="scientific">viral metagenome</name>
    <dbReference type="NCBI Taxonomy" id="1070528"/>
    <lineage>
        <taxon>unclassified sequences</taxon>
        <taxon>metagenomes</taxon>
        <taxon>organismal metagenomes</taxon>
    </lineage>
</organism>
<keyword evidence="2" id="KW-1133">Transmembrane helix</keyword>
<feature type="transmembrane region" description="Helical" evidence="2">
    <location>
        <begin position="188"/>
        <end position="209"/>
    </location>
</feature>
<keyword evidence="2" id="KW-0472">Membrane</keyword>
<protein>
    <submittedName>
        <fullName evidence="3">Uncharacterized protein</fullName>
    </submittedName>
</protein>
<accession>A0A6C0KHP9</accession>
<keyword evidence="2" id="KW-0812">Transmembrane</keyword>
<reference evidence="3" key="1">
    <citation type="journal article" date="2020" name="Nature">
        <title>Giant virus diversity and host interactions through global metagenomics.</title>
        <authorList>
            <person name="Schulz F."/>
            <person name="Roux S."/>
            <person name="Paez-Espino D."/>
            <person name="Jungbluth S."/>
            <person name="Walsh D.A."/>
            <person name="Denef V.J."/>
            <person name="McMahon K.D."/>
            <person name="Konstantinidis K.T."/>
            <person name="Eloe-Fadrosh E.A."/>
            <person name="Kyrpides N.C."/>
            <person name="Woyke T."/>
        </authorList>
    </citation>
    <scope>NUCLEOTIDE SEQUENCE</scope>
    <source>
        <strain evidence="3">GVMAG-S-3300012000-53</strain>
    </source>
</reference>
<dbReference type="EMBL" id="MN740891">
    <property type="protein sequence ID" value="QHU16853.1"/>
    <property type="molecule type" value="Genomic_DNA"/>
</dbReference>
<feature type="region of interest" description="Disordered" evidence="1">
    <location>
        <begin position="62"/>
        <end position="85"/>
    </location>
</feature>
<sequence length="413" mass="49182">MENTTQSNTENNIIIDIEENKENILIEFASIKEIIDMPIHPQPTIEIIDEDLQTNMYQSNSPITISETSDNELENSDNSEYNSGSDDELLKAIRTDRIRNQVHSNNHQSFRLKAYNDIEKSLGKYYEEDSKYSSKMDILITFMKGQKNIFTQSKYITEKKLNCLMIPILIFSAGMAVFAPFIQNYNWSGGFISGLNIIITTFVSMMNYMKYETHVEMYLQLANHYDKMEISLEMTNSQLLFIENEKEKNDLVLSKIKDIEIKMNELKEVYNILLPREIKHMFPIICNLNILSLIKKMETYRKSLIHKFKDVKNEIRYILYKWKKENQTIDNAQQTKEKNRLIFLYEIKEQIKDEFAESKKIYDYVEDVFTKEIKNAEYNIHLWFWCCWNKKSINKNDIHPLLNKHFHFIFEDL</sequence>
<dbReference type="AlphaFoldDB" id="A0A6C0KHP9"/>